<reference evidence="3" key="1">
    <citation type="submission" date="2023-08" db="EMBL/GenBank/DDBJ databases">
        <title>Black Yeasts Isolated from many extreme environments.</title>
        <authorList>
            <person name="Coleine C."/>
            <person name="Stajich J.E."/>
            <person name="Selbmann L."/>
        </authorList>
    </citation>
    <scope>NUCLEOTIDE SEQUENCE</scope>
    <source>
        <strain evidence="3">CCFEE 5810</strain>
    </source>
</reference>
<organism evidence="3 4">
    <name type="scientific">Elasticomyces elasticus</name>
    <dbReference type="NCBI Taxonomy" id="574655"/>
    <lineage>
        <taxon>Eukaryota</taxon>
        <taxon>Fungi</taxon>
        <taxon>Dikarya</taxon>
        <taxon>Ascomycota</taxon>
        <taxon>Pezizomycotina</taxon>
        <taxon>Dothideomycetes</taxon>
        <taxon>Dothideomycetidae</taxon>
        <taxon>Mycosphaerellales</taxon>
        <taxon>Teratosphaeriaceae</taxon>
        <taxon>Elasticomyces</taxon>
    </lineage>
</organism>
<feature type="compositionally biased region" description="Basic and acidic residues" evidence="1">
    <location>
        <begin position="451"/>
        <end position="460"/>
    </location>
</feature>
<name>A0AAN7ZMT0_9PEZI</name>
<evidence type="ECO:0000313" key="4">
    <source>
        <dbReference type="Proteomes" id="UP001310594"/>
    </source>
</evidence>
<dbReference type="Pfam" id="PF00004">
    <property type="entry name" value="AAA"/>
    <property type="match status" value="1"/>
</dbReference>
<dbReference type="GO" id="GO:0005524">
    <property type="term" value="F:ATP binding"/>
    <property type="evidence" value="ECO:0007669"/>
    <property type="project" value="InterPro"/>
</dbReference>
<dbReference type="GO" id="GO:0042254">
    <property type="term" value="P:ribosome biogenesis"/>
    <property type="evidence" value="ECO:0007669"/>
    <property type="project" value="TreeGrafter"/>
</dbReference>
<sequence length="512" mass="57785">MGHYANEDEVRVSMTKSPIFTAFKEHFSGKPVNTELAVIERVRSLHSDKHITTVGTRSVDLLGYAKAGHAQATLITAGDSYLSQRDYDAPASRMESGDGELSDDIDFGHYEYAWRGRNFPFYRVCWYDDAHGTMSFQYILSERDGDKLHVAPVDELLMACGKWSSELHEEIYVFDRGCWQKNEELWTSVQSASWNDVILDPVMKETLINDVQGFFDSRAVYEEVHVPWKRGIIMHGTPGCGKTISIKALMHSLQEKNVASLYVKSFDSCAGEQSSIRNIFYQARVMAPCLLIFEDLDSLVKDKVRSYFLNEVDGLESNDGICMIGSTNHLERLDAGISKRPSRFDRKYHYKLPGHRERVLYCNYWRTKLSKRGDLDFSDEVCDIVAKLTSGFSFAYMKELFVQALLAIVGGRADDEDTDISDAASSLKVVNESTKLAKGEETTESTANDASAKKTDEVKSSKVAHKIPEVEIPEHLQDNALLRVLKKQILALVKDMDNTDDDEDAEPKSKIV</sequence>
<dbReference type="InterPro" id="IPR003959">
    <property type="entry name" value="ATPase_AAA_core"/>
</dbReference>
<dbReference type="InterPro" id="IPR027417">
    <property type="entry name" value="P-loop_NTPase"/>
</dbReference>
<gene>
    <name evidence="3" type="ORF">LTR97_007387</name>
</gene>
<protein>
    <recommendedName>
        <fullName evidence="2">AAA+ ATPase domain-containing protein</fullName>
    </recommendedName>
</protein>
<dbReference type="SMART" id="SM00382">
    <property type="entry name" value="AAA"/>
    <property type="match status" value="1"/>
</dbReference>
<dbReference type="SUPFAM" id="SSF52540">
    <property type="entry name" value="P-loop containing nucleoside triphosphate hydrolases"/>
    <property type="match status" value="1"/>
</dbReference>
<dbReference type="Proteomes" id="UP001310594">
    <property type="component" value="Unassembled WGS sequence"/>
</dbReference>
<proteinExistence type="predicted"/>
<dbReference type="InterPro" id="IPR003593">
    <property type="entry name" value="AAA+_ATPase"/>
</dbReference>
<dbReference type="Gene3D" id="3.40.50.300">
    <property type="entry name" value="P-loop containing nucleotide triphosphate hydrolases"/>
    <property type="match status" value="1"/>
</dbReference>
<feature type="domain" description="AAA+ ATPase" evidence="2">
    <location>
        <begin position="228"/>
        <end position="354"/>
    </location>
</feature>
<dbReference type="EMBL" id="JAVRQU010000011">
    <property type="protein sequence ID" value="KAK5697251.1"/>
    <property type="molecule type" value="Genomic_DNA"/>
</dbReference>
<feature type="region of interest" description="Disordered" evidence="1">
    <location>
        <begin position="434"/>
        <end position="460"/>
    </location>
</feature>
<evidence type="ECO:0000259" key="2">
    <source>
        <dbReference type="SMART" id="SM00382"/>
    </source>
</evidence>
<accession>A0AAN7ZMT0</accession>
<dbReference type="CDD" id="cd19481">
    <property type="entry name" value="RecA-like_protease"/>
    <property type="match status" value="1"/>
</dbReference>
<evidence type="ECO:0000313" key="3">
    <source>
        <dbReference type="EMBL" id="KAK5697251.1"/>
    </source>
</evidence>
<dbReference type="GO" id="GO:0003723">
    <property type="term" value="F:RNA binding"/>
    <property type="evidence" value="ECO:0007669"/>
    <property type="project" value="TreeGrafter"/>
</dbReference>
<dbReference type="PANTHER" id="PTHR23077:SF132">
    <property type="entry name" value="ATP-DEPENDENT ZN PROTEASE"/>
    <property type="match status" value="1"/>
</dbReference>
<dbReference type="InterPro" id="IPR050168">
    <property type="entry name" value="AAA_ATPase_domain"/>
</dbReference>
<dbReference type="GO" id="GO:0016887">
    <property type="term" value="F:ATP hydrolysis activity"/>
    <property type="evidence" value="ECO:0007669"/>
    <property type="project" value="InterPro"/>
</dbReference>
<dbReference type="GO" id="GO:0005634">
    <property type="term" value="C:nucleus"/>
    <property type="evidence" value="ECO:0007669"/>
    <property type="project" value="TreeGrafter"/>
</dbReference>
<dbReference type="GO" id="GO:1990275">
    <property type="term" value="F:preribosome binding"/>
    <property type="evidence" value="ECO:0007669"/>
    <property type="project" value="TreeGrafter"/>
</dbReference>
<dbReference type="Gene3D" id="1.10.8.60">
    <property type="match status" value="1"/>
</dbReference>
<comment type="caution">
    <text evidence="3">The sequence shown here is derived from an EMBL/GenBank/DDBJ whole genome shotgun (WGS) entry which is preliminary data.</text>
</comment>
<evidence type="ECO:0000256" key="1">
    <source>
        <dbReference type="SAM" id="MobiDB-lite"/>
    </source>
</evidence>
<dbReference type="AlphaFoldDB" id="A0AAN7ZMT0"/>
<dbReference type="PANTHER" id="PTHR23077">
    <property type="entry name" value="AAA-FAMILY ATPASE"/>
    <property type="match status" value="1"/>
</dbReference>